<dbReference type="Proteomes" id="UP000655287">
    <property type="component" value="Unassembled WGS sequence"/>
</dbReference>
<keyword evidence="1" id="KW-0560">Oxidoreductase</keyword>
<dbReference type="InterPro" id="IPR050631">
    <property type="entry name" value="PheA/TfdB_FAD_monoxygenase"/>
</dbReference>
<name>A0A919R4W1_9ACTN</name>
<dbReference type="PRINTS" id="PR00420">
    <property type="entry name" value="RNGMNOXGNASE"/>
</dbReference>
<dbReference type="InterPro" id="IPR036188">
    <property type="entry name" value="FAD/NAD-bd_sf"/>
</dbReference>
<dbReference type="PANTHER" id="PTHR43476:SF5">
    <property type="entry name" value="FAD-DEPENDENT MONOOXYGENASE"/>
    <property type="match status" value="1"/>
</dbReference>
<evidence type="ECO:0000313" key="4">
    <source>
        <dbReference type="Proteomes" id="UP000655287"/>
    </source>
</evidence>
<comment type="caution">
    <text evidence="3">The sequence shown here is derived from an EMBL/GenBank/DDBJ whole genome shotgun (WGS) entry which is preliminary data.</text>
</comment>
<accession>A0A919R4W1</accession>
<dbReference type="Pfam" id="PF01494">
    <property type="entry name" value="FAD_binding_3"/>
    <property type="match status" value="1"/>
</dbReference>
<evidence type="ECO:0000256" key="1">
    <source>
        <dbReference type="ARBA" id="ARBA00023002"/>
    </source>
</evidence>
<dbReference type="SUPFAM" id="SSF51905">
    <property type="entry name" value="FAD/NAD(P)-binding domain"/>
    <property type="match status" value="1"/>
</dbReference>
<sequence length="409" mass="44483">MTAGAGRVVVVGGGPGGLVLAYLLARAAVPVTLLEARADFDRDFRGDSLHPYTLELLDRLGLAEDLLRLPHHPARWFRFHTPTGTVTTTDYGRLRTRYNFVALMPQARFLDFLAGRARELPGFELRMGARVTGLIQDGGAVHGVRYRDRDGEHEMAARLVVAVDGRFSKVRRLADLPVRSLGATTDLLWFRLPRREGDPPDADVDLYFGRDHYVGLLGGVDSWQVGYSLPKGGFPAAREAGVTPIRRFVAEHVPWLADRVHLLDDFGKITLLSVDISLAGRWYRPGLLMIGDAAHVISPVGGNGILMAVQDAVAAANVLVPALRGDGPVPVAALAAVQAAREPAIRAVQRQQVRVERRAARARATGRPLLPVRLLRAVTAIPGVRARAARSNAYGPRPPRLDMALLAAR</sequence>
<proteinExistence type="predicted"/>
<dbReference type="Gene3D" id="3.50.50.60">
    <property type="entry name" value="FAD/NAD(P)-binding domain"/>
    <property type="match status" value="2"/>
</dbReference>
<protein>
    <submittedName>
        <fullName evidence="3">FAD-dependent oxidoreductase</fullName>
    </submittedName>
</protein>
<keyword evidence="4" id="KW-1185">Reference proteome</keyword>
<dbReference type="GO" id="GO:0016491">
    <property type="term" value="F:oxidoreductase activity"/>
    <property type="evidence" value="ECO:0007669"/>
    <property type="project" value="UniProtKB-KW"/>
</dbReference>
<dbReference type="AlphaFoldDB" id="A0A919R4W1"/>
<reference evidence="3" key="1">
    <citation type="submission" date="2021-01" db="EMBL/GenBank/DDBJ databases">
        <title>Whole genome shotgun sequence of Sphaerisporangium rufum NBRC 109079.</title>
        <authorList>
            <person name="Komaki H."/>
            <person name="Tamura T."/>
        </authorList>
    </citation>
    <scope>NUCLEOTIDE SEQUENCE</scope>
    <source>
        <strain evidence="3">NBRC 109079</strain>
    </source>
</reference>
<dbReference type="RefSeq" id="WP_203983872.1">
    <property type="nucleotide sequence ID" value="NZ_BOOU01000032.1"/>
</dbReference>
<dbReference type="InterPro" id="IPR002938">
    <property type="entry name" value="FAD-bd"/>
</dbReference>
<evidence type="ECO:0000259" key="2">
    <source>
        <dbReference type="Pfam" id="PF01494"/>
    </source>
</evidence>
<feature type="domain" description="FAD-binding" evidence="2">
    <location>
        <begin position="8"/>
        <end position="349"/>
    </location>
</feature>
<gene>
    <name evidence="3" type="ORF">Sru01_21040</name>
</gene>
<organism evidence="3 4">
    <name type="scientific">Sphaerisporangium rufum</name>
    <dbReference type="NCBI Taxonomy" id="1381558"/>
    <lineage>
        <taxon>Bacteria</taxon>
        <taxon>Bacillati</taxon>
        <taxon>Actinomycetota</taxon>
        <taxon>Actinomycetes</taxon>
        <taxon>Streptosporangiales</taxon>
        <taxon>Streptosporangiaceae</taxon>
        <taxon>Sphaerisporangium</taxon>
    </lineage>
</organism>
<evidence type="ECO:0000313" key="3">
    <source>
        <dbReference type="EMBL" id="GII77122.1"/>
    </source>
</evidence>
<dbReference type="PANTHER" id="PTHR43476">
    <property type="entry name" value="3-(3-HYDROXY-PHENYL)PROPIONATE/3-HYDROXYCINNAMIC ACID HYDROXYLASE"/>
    <property type="match status" value="1"/>
</dbReference>
<dbReference type="EMBL" id="BOOU01000032">
    <property type="protein sequence ID" value="GII77122.1"/>
    <property type="molecule type" value="Genomic_DNA"/>
</dbReference>
<dbReference type="GO" id="GO:0071949">
    <property type="term" value="F:FAD binding"/>
    <property type="evidence" value="ECO:0007669"/>
    <property type="project" value="InterPro"/>
</dbReference>